<organism evidence="2 3">
    <name type="scientific">Natronorubrum sediminis</name>
    <dbReference type="NCBI Taxonomy" id="640943"/>
    <lineage>
        <taxon>Archaea</taxon>
        <taxon>Methanobacteriati</taxon>
        <taxon>Methanobacteriota</taxon>
        <taxon>Stenosarchaea group</taxon>
        <taxon>Halobacteria</taxon>
        <taxon>Halobacteriales</taxon>
        <taxon>Natrialbaceae</taxon>
        <taxon>Natronorubrum</taxon>
    </lineage>
</organism>
<dbReference type="AlphaFoldDB" id="A0A1H6FWR1"/>
<evidence type="ECO:0000313" key="2">
    <source>
        <dbReference type="EMBL" id="SEH14453.1"/>
    </source>
</evidence>
<dbReference type="EMBL" id="FNWL01000002">
    <property type="protein sequence ID" value="SEH14453.1"/>
    <property type="molecule type" value="Genomic_DNA"/>
</dbReference>
<sequence>MSRHSFGQRGRLGRGIWRSSTRRRPENVPAEQHCEEEEEEFDRIRYQDEDDELVYGDADEFALRVMDLSYEYGESATFELVNTSSEAQVTSTNTRWNLQLYSENGWEEVRGTIEDHRLEHTDEEVSQEPGSGFSWTIEFTEDGISEAGPVSDRIVVCPELQTGRYRFVYTGYAPADIAVQFDFER</sequence>
<reference evidence="3" key="1">
    <citation type="submission" date="2016-10" db="EMBL/GenBank/DDBJ databases">
        <authorList>
            <person name="Varghese N."/>
            <person name="Submissions S."/>
        </authorList>
    </citation>
    <scope>NUCLEOTIDE SEQUENCE [LARGE SCALE GENOMIC DNA]</scope>
    <source>
        <strain evidence="3">CGMCC 1.8981</strain>
    </source>
</reference>
<name>A0A1H6FWR1_9EURY</name>
<evidence type="ECO:0000256" key="1">
    <source>
        <dbReference type="SAM" id="MobiDB-lite"/>
    </source>
</evidence>
<keyword evidence="3" id="KW-1185">Reference proteome</keyword>
<accession>A0A1H6FWR1</accession>
<dbReference type="Proteomes" id="UP000199112">
    <property type="component" value="Unassembled WGS sequence"/>
</dbReference>
<proteinExistence type="predicted"/>
<gene>
    <name evidence="2" type="ORF">SAMN04487967_1609</name>
</gene>
<feature type="region of interest" description="Disordered" evidence="1">
    <location>
        <begin position="18"/>
        <end position="37"/>
    </location>
</feature>
<protein>
    <submittedName>
        <fullName evidence="2">Uncharacterized protein</fullName>
    </submittedName>
</protein>
<evidence type="ECO:0000313" key="3">
    <source>
        <dbReference type="Proteomes" id="UP000199112"/>
    </source>
</evidence>